<dbReference type="RefSeq" id="WP_011525155.1">
    <property type="nucleotide sequence ID" value="NC_008009.1"/>
</dbReference>
<name>Q1IIE2_KORVE</name>
<protein>
    <submittedName>
        <fullName evidence="1">Uncharacterized protein</fullName>
    </submittedName>
</protein>
<dbReference type="EMBL" id="CP000360">
    <property type="protein sequence ID" value="ABF43358.1"/>
    <property type="molecule type" value="Genomic_DNA"/>
</dbReference>
<accession>Q1IIE2</accession>
<dbReference type="Proteomes" id="UP000002432">
    <property type="component" value="Chromosome"/>
</dbReference>
<dbReference type="STRING" id="204669.Acid345_4358"/>
<gene>
    <name evidence="1" type="ordered locus">Acid345_4358</name>
</gene>
<dbReference type="AlphaFoldDB" id="Q1IIE2"/>
<dbReference type="HOGENOM" id="CLU_1852571_0_0_0"/>
<evidence type="ECO:0000313" key="2">
    <source>
        <dbReference type="Proteomes" id="UP000002432"/>
    </source>
</evidence>
<reference evidence="1 2" key="1">
    <citation type="journal article" date="2009" name="Appl. Environ. Microbiol.">
        <title>Three genomes from the phylum Acidobacteria provide insight into the lifestyles of these microorganisms in soils.</title>
        <authorList>
            <person name="Ward N.L."/>
            <person name="Challacombe J.F."/>
            <person name="Janssen P.H."/>
            <person name="Henrissat B."/>
            <person name="Coutinho P.M."/>
            <person name="Wu M."/>
            <person name="Xie G."/>
            <person name="Haft D.H."/>
            <person name="Sait M."/>
            <person name="Badger J."/>
            <person name="Barabote R.D."/>
            <person name="Bradley B."/>
            <person name="Brettin T.S."/>
            <person name="Brinkac L.M."/>
            <person name="Bruce D."/>
            <person name="Creasy T."/>
            <person name="Daugherty S.C."/>
            <person name="Davidsen T.M."/>
            <person name="DeBoy R.T."/>
            <person name="Detter J.C."/>
            <person name="Dodson R.J."/>
            <person name="Durkin A.S."/>
            <person name="Ganapathy A."/>
            <person name="Gwinn-Giglio M."/>
            <person name="Han C.S."/>
            <person name="Khouri H."/>
            <person name="Kiss H."/>
            <person name="Kothari S.P."/>
            <person name="Madupu R."/>
            <person name="Nelson K.E."/>
            <person name="Nelson W.C."/>
            <person name="Paulsen I."/>
            <person name="Penn K."/>
            <person name="Ren Q."/>
            <person name="Rosovitz M.J."/>
            <person name="Selengut J.D."/>
            <person name="Shrivastava S."/>
            <person name="Sullivan S.A."/>
            <person name="Tapia R."/>
            <person name="Thompson L.S."/>
            <person name="Watkins K.L."/>
            <person name="Yang Q."/>
            <person name="Yu C."/>
            <person name="Zafar N."/>
            <person name="Zhou L."/>
            <person name="Kuske C.R."/>
        </authorList>
    </citation>
    <scope>NUCLEOTIDE SEQUENCE [LARGE SCALE GENOMIC DNA]</scope>
    <source>
        <strain evidence="1 2">Ellin345</strain>
    </source>
</reference>
<sequence length="138" mass="14720">MLDAMGASAARGFAMARAAEAMLRAVGATNVHVIRVSQKTGTLQQRQLGQALPQYNDVVVGPAVVSAECVPPAAMKLKIVMPARVVRKFAEQEGEPSGTQWLAGARGIMHEGTLLRITNVQAEFLAGVEYVYRVTAEV</sequence>
<dbReference type="KEGG" id="aba:Acid345_4358"/>
<organism evidence="1 2">
    <name type="scientific">Koribacter versatilis (strain Ellin345)</name>
    <dbReference type="NCBI Taxonomy" id="204669"/>
    <lineage>
        <taxon>Bacteria</taxon>
        <taxon>Pseudomonadati</taxon>
        <taxon>Acidobacteriota</taxon>
        <taxon>Terriglobia</taxon>
        <taxon>Terriglobales</taxon>
        <taxon>Candidatus Korobacteraceae</taxon>
        <taxon>Candidatus Korobacter</taxon>
    </lineage>
</organism>
<keyword evidence="2" id="KW-1185">Reference proteome</keyword>
<proteinExistence type="predicted"/>
<evidence type="ECO:0000313" key="1">
    <source>
        <dbReference type="EMBL" id="ABF43358.1"/>
    </source>
</evidence>
<dbReference type="EnsemblBacteria" id="ABF43358">
    <property type="protein sequence ID" value="ABF43358"/>
    <property type="gene ID" value="Acid345_4358"/>
</dbReference>